<dbReference type="AlphaFoldDB" id="A0A0J8QJV1"/>
<accession>A0A0J8QJV1</accession>
<organism evidence="3 4">
    <name type="scientific">Coccidioides immitis RMSCC 3703</name>
    <dbReference type="NCBI Taxonomy" id="454286"/>
    <lineage>
        <taxon>Eukaryota</taxon>
        <taxon>Fungi</taxon>
        <taxon>Dikarya</taxon>
        <taxon>Ascomycota</taxon>
        <taxon>Pezizomycotina</taxon>
        <taxon>Eurotiomycetes</taxon>
        <taxon>Eurotiomycetidae</taxon>
        <taxon>Onygenales</taxon>
        <taxon>Onygenaceae</taxon>
        <taxon>Coccidioides</taxon>
    </lineage>
</organism>
<proteinExistence type="predicted"/>
<dbReference type="EMBL" id="DS268128">
    <property type="protein sequence ID" value="KMU72696.1"/>
    <property type="molecule type" value="Genomic_DNA"/>
</dbReference>
<evidence type="ECO:0000256" key="2">
    <source>
        <dbReference type="SAM" id="SignalP"/>
    </source>
</evidence>
<gene>
    <name evidence="3" type="ORF">CISG_03130</name>
</gene>
<feature type="signal peptide" evidence="2">
    <location>
        <begin position="1"/>
        <end position="23"/>
    </location>
</feature>
<feature type="chain" id="PRO_5005307531" evidence="2">
    <location>
        <begin position="24"/>
        <end position="142"/>
    </location>
</feature>
<evidence type="ECO:0000313" key="3">
    <source>
        <dbReference type="EMBL" id="KMU72696.1"/>
    </source>
</evidence>
<sequence>MAFFFFFSSFLFQFFSPLPLTESSQTHGFEDDFDIPEASRYCGQGFRSQINRARMKSREYEASGGGRQEEGRRGWSTEITGIGMKKDKETEARRTAGTGKRGKGRERSEEGEKRENGGRKNEAGTRWWTSVATGNALAPVER</sequence>
<feature type="compositionally biased region" description="Basic and acidic residues" evidence="1">
    <location>
        <begin position="105"/>
        <end position="123"/>
    </location>
</feature>
<reference evidence="4" key="1">
    <citation type="journal article" date="2010" name="Genome Res.">
        <title>Population genomic sequencing of Coccidioides fungi reveals recent hybridization and transposon control.</title>
        <authorList>
            <person name="Neafsey D.E."/>
            <person name="Barker B.M."/>
            <person name="Sharpton T.J."/>
            <person name="Stajich J.E."/>
            <person name="Park D.J."/>
            <person name="Whiston E."/>
            <person name="Hung C.-Y."/>
            <person name="McMahan C."/>
            <person name="White J."/>
            <person name="Sykes S."/>
            <person name="Heiman D."/>
            <person name="Young S."/>
            <person name="Zeng Q."/>
            <person name="Abouelleil A."/>
            <person name="Aftuck L."/>
            <person name="Bessette D."/>
            <person name="Brown A."/>
            <person name="FitzGerald M."/>
            <person name="Lui A."/>
            <person name="Macdonald J.P."/>
            <person name="Priest M."/>
            <person name="Orbach M.J."/>
            <person name="Galgiani J.N."/>
            <person name="Kirkland T.N."/>
            <person name="Cole G.T."/>
            <person name="Birren B.W."/>
            <person name="Henn M.R."/>
            <person name="Taylor J.W."/>
            <person name="Rounsley S.D."/>
        </authorList>
    </citation>
    <scope>NUCLEOTIDE SEQUENCE [LARGE SCALE GENOMIC DNA]</scope>
    <source>
        <strain evidence="4">RMSCC 3703</strain>
    </source>
</reference>
<evidence type="ECO:0000313" key="4">
    <source>
        <dbReference type="Proteomes" id="UP000054559"/>
    </source>
</evidence>
<feature type="compositionally biased region" description="Basic and acidic residues" evidence="1">
    <location>
        <begin position="57"/>
        <end position="75"/>
    </location>
</feature>
<feature type="compositionally biased region" description="Basic and acidic residues" evidence="1">
    <location>
        <begin position="84"/>
        <end position="94"/>
    </location>
</feature>
<name>A0A0J8QJV1_COCIT</name>
<dbReference type="Proteomes" id="UP000054559">
    <property type="component" value="Unassembled WGS sequence"/>
</dbReference>
<evidence type="ECO:0000256" key="1">
    <source>
        <dbReference type="SAM" id="MobiDB-lite"/>
    </source>
</evidence>
<protein>
    <submittedName>
        <fullName evidence="3">Uncharacterized protein</fullName>
    </submittedName>
</protein>
<keyword evidence="2" id="KW-0732">Signal</keyword>
<feature type="region of interest" description="Disordered" evidence="1">
    <location>
        <begin position="57"/>
        <end position="142"/>
    </location>
</feature>